<reference evidence="3" key="1">
    <citation type="submission" date="2016-10" db="EMBL/GenBank/DDBJ databases">
        <authorList>
            <person name="Varghese N."/>
        </authorList>
    </citation>
    <scope>NUCLEOTIDE SEQUENCE [LARGE SCALE GENOMIC DNA]</scope>
    <source>
        <strain evidence="3">DSM 44719</strain>
    </source>
</reference>
<dbReference type="InterPro" id="IPR021362">
    <property type="entry name" value="DUF2834"/>
</dbReference>
<evidence type="ECO:0008006" key="4">
    <source>
        <dbReference type="Google" id="ProtNLM"/>
    </source>
</evidence>
<accession>A0A1H5A1V6</accession>
<name>A0A1H5A1V6_RHOJO</name>
<sequence length="143" mass="15578">MVRTRLHGNTAMNVRHACYILAGITALLLTWPFAFDWMGNGGNILNPIEFFGDGIEPGGTAAFLSIDMLIAWAVFIVWVLTDTVRIGMGRKWGVVFVLLSYIGVSMAFPLYLVARERFLAGSPTRSEVAPSSDGHESNAAQSV</sequence>
<proteinExistence type="predicted"/>
<evidence type="ECO:0000256" key="1">
    <source>
        <dbReference type="SAM" id="Phobius"/>
    </source>
</evidence>
<gene>
    <name evidence="2" type="ORF">SAMN04490220_4282</name>
</gene>
<keyword evidence="1" id="KW-0812">Transmembrane</keyword>
<feature type="transmembrane region" description="Helical" evidence="1">
    <location>
        <begin position="92"/>
        <end position="114"/>
    </location>
</feature>
<keyword evidence="1" id="KW-0472">Membrane</keyword>
<keyword evidence="1" id="KW-1133">Transmembrane helix</keyword>
<evidence type="ECO:0000313" key="3">
    <source>
        <dbReference type="Proteomes" id="UP000183407"/>
    </source>
</evidence>
<feature type="transmembrane region" description="Helical" evidence="1">
    <location>
        <begin position="59"/>
        <end position="80"/>
    </location>
</feature>
<dbReference type="AlphaFoldDB" id="A0A1H5A1V6"/>
<dbReference type="RefSeq" id="WP_073358130.1">
    <property type="nucleotide sequence ID" value="NZ_FNTL01000004.1"/>
</dbReference>
<feature type="transmembrane region" description="Helical" evidence="1">
    <location>
        <begin position="20"/>
        <end position="39"/>
    </location>
</feature>
<organism evidence="2 3">
    <name type="scientific">Rhodococcus jostii</name>
    <dbReference type="NCBI Taxonomy" id="132919"/>
    <lineage>
        <taxon>Bacteria</taxon>
        <taxon>Bacillati</taxon>
        <taxon>Actinomycetota</taxon>
        <taxon>Actinomycetes</taxon>
        <taxon>Mycobacteriales</taxon>
        <taxon>Nocardiaceae</taxon>
        <taxon>Rhodococcus</taxon>
    </lineage>
</organism>
<dbReference type="EMBL" id="FNTL01000004">
    <property type="protein sequence ID" value="SED36105.1"/>
    <property type="molecule type" value="Genomic_DNA"/>
</dbReference>
<dbReference type="Pfam" id="PF11196">
    <property type="entry name" value="DUF2834"/>
    <property type="match status" value="1"/>
</dbReference>
<evidence type="ECO:0000313" key="2">
    <source>
        <dbReference type="EMBL" id="SED36105.1"/>
    </source>
</evidence>
<protein>
    <recommendedName>
        <fullName evidence="4">DUF2834 domain-containing protein</fullName>
    </recommendedName>
</protein>
<dbReference type="OrthoDB" id="4732490at2"/>
<dbReference type="Proteomes" id="UP000183407">
    <property type="component" value="Unassembled WGS sequence"/>
</dbReference>